<evidence type="ECO:0000313" key="2">
    <source>
        <dbReference type="Proteomes" id="UP001319180"/>
    </source>
</evidence>
<gene>
    <name evidence="1" type="ORF">KK078_13560</name>
</gene>
<dbReference type="EMBL" id="JAHESC010000018">
    <property type="protein sequence ID" value="MBT1687593.1"/>
    <property type="molecule type" value="Genomic_DNA"/>
</dbReference>
<comment type="caution">
    <text evidence="1">The sequence shown here is derived from an EMBL/GenBank/DDBJ whole genome shotgun (WGS) entry which is preliminary data.</text>
</comment>
<accession>A0AAP2GJ43</accession>
<dbReference type="Proteomes" id="UP001319180">
    <property type="component" value="Unassembled WGS sequence"/>
</dbReference>
<dbReference type="RefSeq" id="WP_254090824.1">
    <property type="nucleotide sequence ID" value="NZ_JAHESC010000018.1"/>
</dbReference>
<reference evidence="1 2" key="1">
    <citation type="submission" date="2021-05" db="EMBL/GenBank/DDBJ databases">
        <title>A Polyphasic approach of four new species of the genus Ohtaekwangia: Ohtaekwangia histidinii sp. nov., Ohtaekwangia cretensis sp. nov., Ohtaekwangia indiensis sp. nov., Ohtaekwangia reichenbachii sp. nov. from diverse environment.</title>
        <authorList>
            <person name="Octaviana S."/>
        </authorList>
    </citation>
    <scope>NUCLEOTIDE SEQUENCE [LARGE SCALE GENOMIC DNA]</scope>
    <source>
        <strain evidence="1 2">PWU37</strain>
    </source>
</reference>
<dbReference type="AlphaFoldDB" id="A0AAP2GJ43"/>
<protein>
    <submittedName>
        <fullName evidence="1">Uncharacterized protein</fullName>
    </submittedName>
</protein>
<organism evidence="1 2">
    <name type="scientific">Dawidia soli</name>
    <dbReference type="NCBI Taxonomy" id="2782352"/>
    <lineage>
        <taxon>Bacteria</taxon>
        <taxon>Pseudomonadati</taxon>
        <taxon>Bacteroidota</taxon>
        <taxon>Cytophagia</taxon>
        <taxon>Cytophagales</taxon>
        <taxon>Chryseotaleaceae</taxon>
        <taxon>Dawidia</taxon>
    </lineage>
</organism>
<name>A0AAP2GJ43_9BACT</name>
<proteinExistence type="predicted"/>
<evidence type="ECO:0000313" key="1">
    <source>
        <dbReference type="EMBL" id="MBT1687593.1"/>
    </source>
</evidence>
<keyword evidence="2" id="KW-1185">Reference proteome</keyword>
<sequence length="506" mass="56572">MKKHIRTIALALAFTAGIVPALLAQQIIVYFHAPTAAMTANFTGATASYIQPSNCGATSYGFSHVVLDNQTAPIFRSAFAGLKIVQTYDSLTNTSSILRRRLMQLRNMSNGLVDTVEVNLYDDHAGIAAPGPCKCRDKIGSLYGVWPCASSERNHTTRVYKGWVMLGELAANHIMGTSSPDWWAWYKTVVHEFSHTQFALEYNAANQIVRNKWGTNGLAVSYGGDKGHWGDELQADEQSALDEGLATFWGLERHTNGRSNLLSWLNRNDSRFFLGSHSFLTGVPDMWDRPHVMEFTTTIPENREVTPPHRSRITLVNSYIQTGARYELRSYRWLDVPGKYVFYNEMMFQAYGWFFFDQALPTRTEAFDVMMRAAQVMTPPNNRLRYPGVFATALANELEAYARTAAGRAAETNHRLVSSMFAYALYDIVTHFDISDAELRTRFSSSVVTAAPPQAVTQYFTHRAAVKALACPHLGGPNCVGTGAIDFARAVTEVRNYFTDSSRILR</sequence>